<evidence type="ECO:0000313" key="1">
    <source>
        <dbReference type="EMBL" id="GAI31796.1"/>
    </source>
</evidence>
<proteinExistence type="predicted"/>
<dbReference type="EMBL" id="BARV01018251">
    <property type="protein sequence ID" value="GAI31796.1"/>
    <property type="molecule type" value="Genomic_DNA"/>
</dbReference>
<name>X1NNL0_9ZZZZ</name>
<sequence length="119" mass="13854">MSKEYLDKDKVDLILHKFGRAILDAKLIDKKLCDVITEYCSNKNSNSIKFNHEIDKAFKNSITQLCQLKPKNQVVIAEGELFLSQDNGITMIKDRKFINVDEKLYKYQGKKVKIILEEE</sequence>
<dbReference type="AlphaFoldDB" id="X1NNL0"/>
<comment type="caution">
    <text evidence="1">The sequence shown here is derived from an EMBL/GenBank/DDBJ whole genome shotgun (WGS) entry which is preliminary data.</text>
</comment>
<gene>
    <name evidence="1" type="ORF">S06H3_30915</name>
</gene>
<organism evidence="1">
    <name type="scientific">marine sediment metagenome</name>
    <dbReference type="NCBI Taxonomy" id="412755"/>
    <lineage>
        <taxon>unclassified sequences</taxon>
        <taxon>metagenomes</taxon>
        <taxon>ecological metagenomes</taxon>
    </lineage>
</organism>
<protein>
    <submittedName>
        <fullName evidence="1">Uncharacterized protein</fullName>
    </submittedName>
</protein>
<reference evidence="1" key="1">
    <citation type="journal article" date="2014" name="Front. Microbiol.">
        <title>High frequency of phylogenetically diverse reductive dehalogenase-homologous genes in deep subseafloor sedimentary metagenomes.</title>
        <authorList>
            <person name="Kawai M."/>
            <person name="Futagami T."/>
            <person name="Toyoda A."/>
            <person name="Takaki Y."/>
            <person name="Nishi S."/>
            <person name="Hori S."/>
            <person name="Arai W."/>
            <person name="Tsubouchi T."/>
            <person name="Morono Y."/>
            <person name="Uchiyama I."/>
            <person name="Ito T."/>
            <person name="Fujiyama A."/>
            <person name="Inagaki F."/>
            <person name="Takami H."/>
        </authorList>
    </citation>
    <scope>NUCLEOTIDE SEQUENCE</scope>
    <source>
        <strain evidence="1">Expedition CK06-06</strain>
    </source>
</reference>
<accession>X1NNL0</accession>